<protein>
    <submittedName>
        <fullName evidence="1">Uncharacterized protein</fullName>
    </submittedName>
</protein>
<dbReference type="Proteomes" id="UP000010445">
    <property type="component" value="Unassembled WGS sequence"/>
</dbReference>
<reference evidence="1 2" key="1">
    <citation type="submission" date="2012-05" db="EMBL/GenBank/DDBJ databases">
        <authorList>
            <person name="Weinstock G."/>
            <person name="Sodergren E."/>
            <person name="Lobos E.A."/>
            <person name="Fulton L."/>
            <person name="Fulton R."/>
            <person name="Courtney L."/>
            <person name="Fronick C."/>
            <person name="O'Laughlin M."/>
            <person name="Godfrey J."/>
            <person name="Wilson R.M."/>
            <person name="Miner T."/>
            <person name="Farmer C."/>
            <person name="Delehaunty K."/>
            <person name="Cordes M."/>
            <person name="Minx P."/>
            <person name="Tomlinson C."/>
            <person name="Chen J."/>
            <person name="Wollam A."/>
            <person name="Pepin K.H."/>
            <person name="Bhonagiri V."/>
            <person name="Zhang X."/>
            <person name="Suruliraj S."/>
            <person name="Warren W."/>
            <person name="Mitreva M."/>
            <person name="Mardis E.R."/>
            <person name="Wilson R.K."/>
        </authorList>
    </citation>
    <scope>NUCLEOTIDE SEQUENCE [LARGE SCALE GENOMIC DNA]</scope>
    <source>
        <strain evidence="1 2">F0235</strain>
    </source>
</reference>
<dbReference type="PATRIC" id="fig|1035195.3.peg.1623"/>
<organism evidence="1 2">
    <name type="scientific">Corynebacterium durum F0235</name>
    <dbReference type="NCBI Taxonomy" id="1035195"/>
    <lineage>
        <taxon>Bacteria</taxon>
        <taxon>Bacillati</taxon>
        <taxon>Actinomycetota</taxon>
        <taxon>Actinomycetes</taxon>
        <taxon>Mycobacteriales</taxon>
        <taxon>Corynebacteriaceae</taxon>
        <taxon>Corynebacterium</taxon>
    </lineage>
</organism>
<keyword evidence="2" id="KW-1185">Reference proteome</keyword>
<dbReference type="STRING" id="1035195.HMPREF9997_01794"/>
<dbReference type="eggNOG" id="COG1672">
    <property type="taxonomic scope" value="Bacteria"/>
</dbReference>
<evidence type="ECO:0000313" key="1">
    <source>
        <dbReference type="EMBL" id="EKX89550.1"/>
    </source>
</evidence>
<sequence>MAGLSHGVDNLLQHPGTTFIRRGVRVELQPLSFDEARDLLITTADESAVTMDPAAAANAANFAQGHPYLVQLIGSLSWAKARSAHATQIRDEHIEETKATAINSLGLQVHQPELTYLTQSETRFVEAMAEAMGENNHADIADIARILGKPVTSMSDVRSRLLRKEVIDASGRGEVRFRLPYFKEYLRLPDSSYPFKQMP</sequence>
<proteinExistence type="predicted"/>
<comment type="caution">
    <text evidence="1">The sequence shown here is derived from an EMBL/GenBank/DDBJ whole genome shotgun (WGS) entry which is preliminary data.</text>
</comment>
<dbReference type="EMBL" id="AMEM01000023">
    <property type="protein sequence ID" value="EKX89550.1"/>
    <property type="molecule type" value="Genomic_DNA"/>
</dbReference>
<gene>
    <name evidence="1" type="ORF">HMPREF9997_01794</name>
</gene>
<accession>L1MER7</accession>
<name>L1MER7_9CORY</name>
<dbReference type="HOGENOM" id="CLU_058580_2_0_11"/>
<dbReference type="AlphaFoldDB" id="L1MER7"/>
<evidence type="ECO:0000313" key="2">
    <source>
        <dbReference type="Proteomes" id="UP000010445"/>
    </source>
</evidence>